<proteinExistence type="predicted"/>
<feature type="transmembrane region" description="Helical" evidence="8">
    <location>
        <begin position="23"/>
        <end position="46"/>
    </location>
</feature>
<dbReference type="GO" id="GO:0008360">
    <property type="term" value="P:regulation of cell shape"/>
    <property type="evidence" value="ECO:0007669"/>
    <property type="project" value="UniProtKB-KW"/>
</dbReference>
<dbReference type="EMBL" id="VSSQ01122512">
    <property type="protein sequence ID" value="MPN54362.1"/>
    <property type="molecule type" value="Genomic_DNA"/>
</dbReference>
<dbReference type="GO" id="GO:0015648">
    <property type="term" value="F:lipid-linked peptidoglycan transporter activity"/>
    <property type="evidence" value="ECO:0007669"/>
    <property type="project" value="TreeGrafter"/>
</dbReference>
<gene>
    <name evidence="9" type="ORF">SDC9_202032</name>
</gene>
<evidence type="ECO:0000256" key="4">
    <source>
        <dbReference type="ARBA" id="ARBA00022960"/>
    </source>
</evidence>
<dbReference type="GO" id="GO:0005886">
    <property type="term" value="C:plasma membrane"/>
    <property type="evidence" value="ECO:0007669"/>
    <property type="project" value="UniProtKB-SubCell"/>
</dbReference>
<dbReference type="InterPro" id="IPR004268">
    <property type="entry name" value="MurJ"/>
</dbReference>
<feature type="transmembrane region" description="Helical" evidence="8">
    <location>
        <begin position="58"/>
        <end position="83"/>
    </location>
</feature>
<sequence>MTNGVIEIVINILLNLMFINFMVYKGLALASTIAGYIGLLLFYFSLKKKIGNFEQKEIFVVFTKSLIAASIMGICSKFIFSYISKNINPGFVSDVISLGFSVGIGVVVYFVIIYFFKVEELTSIIDMVKSKLKK</sequence>
<organism evidence="9">
    <name type="scientific">bioreactor metagenome</name>
    <dbReference type="NCBI Taxonomy" id="1076179"/>
    <lineage>
        <taxon>unclassified sequences</taxon>
        <taxon>metagenomes</taxon>
        <taxon>ecological metagenomes</taxon>
    </lineage>
</organism>
<evidence type="ECO:0000256" key="2">
    <source>
        <dbReference type="ARBA" id="ARBA00022475"/>
    </source>
</evidence>
<protein>
    <submittedName>
        <fullName evidence="9">Uncharacterized protein</fullName>
    </submittedName>
</protein>
<name>A0A645IU41_9ZZZZ</name>
<dbReference type="PANTHER" id="PTHR47019:SF1">
    <property type="entry name" value="LIPID II FLIPPASE MURJ"/>
    <property type="match status" value="1"/>
</dbReference>
<keyword evidence="3 8" id="KW-0812">Transmembrane</keyword>
<comment type="subcellular location">
    <subcellularLocation>
        <location evidence="1">Cell membrane</location>
        <topology evidence="1">Multi-pass membrane protein</topology>
    </subcellularLocation>
</comment>
<feature type="transmembrane region" description="Helical" evidence="8">
    <location>
        <begin position="95"/>
        <end position="116"/>
    </location>
</feature>
<dbReference type="AlphaFoldDB" id="A0A645IU41"/>
<keyword evidence="5" id="KW-0573">Peptidoglycan synthesis</keyword>
<dbReference type="Pfam" id="PF03023">
    <property type="entry name" value="MurJ"/>
    <property type="match status" value="1"/>
</dbReference>
<keyword evidence="7 8" id="KW-0472">Membrane</keyword>
<dbReference type="GO" id="GO:0034204">
    <property type="term" value="P:lipid translocation"/>
    <property type="evidence" value="ECO:0007669"/>
    <property type="project" value="TreeGrafter"/>
</dbReference>
<evidence type="ECO:0000256" key="6">
    <source>
        <dbReference type="ARBA" id="ARBA00022989"/>
    </source>
</evidence>
<dbReference type="PANTHER" id="PTHR47019">
    <property type="entry name" value="LIPID II FLIPPASE MURJ"/>
    <property type="match status" value="1"/>
</dbReference>
<dbReference type="InterPro" id="IPR051050">
    <property type="entry name" value="Lipid_II_flippase_MurJ/MviN"/>
</dbReference>
<reference evidence="9" key="1">
    <citation type="submission" date="2019-08" db="EMBL/GenBank/DDBJ databases">
        <authorList>
            <person name="Kucharzyk K."/>
            <person name="Murdoch R.W."/>
            <person name="Higgins S."/>
            <person name="Loffler F."/>
        </authorList>
    </citation>
    <scope>NUCLEOTIDE SEQUENCE</scope>
</reference>
<dbReference type="GO" id="GO:0009252">
    <property type="term" value="P:peptidoglycan biosynthetic process"/>
    <property type="evidence" value="ECO:0007669"/>
    <property type="project" value="UniProtKB-KW"/>
</dbReference>
<keyword evidence="2" id="KW-1003">Cell membrane</keyword>
<keyword evidence="4" id="KW-0133">Cell shape</keyword>
<evidence type="ECO:0000256" key="3">
    <source>
        <dbReference type="ARBA" id="ARBA00022692"/>
    </source>
</evidence>
<comment type="caution">
    <text evidence="9">The sequence shown here is derived from an EMBL/GenBank/DDBJ whole genome shotgun (WGS) entry which is preliminary data.</text>
</comment>
<evidence type="ECO:0000256" key="1">
    <source>
        <dbReference type="ARBA" id="ARBA00004651"/>
    </source>
</evidence>
<evidence type="ECO:0000256" key="8">
    <source>
        <dbReference type="SAM" id="Phobius"/>
    </source>
</evidence>
<evidence type="ECO:0000256" key="7">
    <source>
        <dbReference type="ARBA" id="ARBA00023136"/>
    </source>
</evidence>
<evidence type="ECO:0000256" key="5">
    <source>
        <dbReference type="ARBA" id="ARBA00022984"/>
    </source>
</evidence>
<keyword evidence="6 8" id="KW-1133">Transmembrane helix</keyword>
<evidence type="ECO:0000313" key="9">
    <source>
        <dbReference type="EMBL" id="MPN54362.1"/>
    </source>
</evidence>
<accession>A0A645IU41</accession>